<evidence type="ECO:0000313" key="2">
    <source>
        <dbReference type="EMBL" id="RJX37335.1"/>
    </source>
</evidence>
<keyword evidence="1" id="KW-1133">Transmembrane helix</keyword>
<keyword evidence="1" id="KW-0472">Membrane</keyword>
<evidence type="ECO:0000313" key="3">
    <source>
        <dbReference type="Proteomes" id="UP000267798"/>
    </source>
</evidence>
<accession>A0A3A6PB57</accession>
<keyword evidence="3" id="KW-1185">Reference proteome</keyword>
<dbReference type="EMBL" id="QXQB01000006">
    <property type="protein sequence ID" value="RJX37335.1"/>
    <property type="molecule type" value="Genomic_DNA"/>
</dbReference>
<dbReference type="AlphaFoldDB" id="A0A3A6PB57"/>
<name>A0A3A6PB57_9BACL</name>
<organism evidence="2 3">
    <name type="scientific">Paenibacillus pinisoli</name>
    <dbReference type="NCBI Taxonomy" id="1276110"/>
    <lineage>
        <taxon>Bacteria</taxon>
        <taxon>Bacillati</taxon>
        <taxon>Bacillota</taxon>
        <taxon>Bacilli</taxon>
        <taxon>Bacillales</taxon>
        <taxon>Paenibacillaceae</taxon>
        <taxon>Paenibacillus</taxon>
    </lineage>
</organism>
<feature type="transmembrane region" description="Helical" evidence="1">
    <location>
        <begin position="62"/>
        <end position="80"/>
    </location>
</feature>
<keyword evidence="1" id="KW-0812">Transmembrane</keyword>
<gene>
    <name evidence="2" type="ORF">D3P09_23580</name>
</gene>
<comment type="caution">
    <text evidence="2">The sequence shown here is derived from an EMBL/GenBank/DDBJ whole genome shotgun (WGS) entry which is preliminary data.</text>
</comment>
<reference evidence="2 3" key="1">
    <citation type="submission" date="2018-09" db="EMBL/GenBank/DDBJ databases">
        <title>Paenibacillus aracenensis nov. sp. isolated from a cave in southern Spain.</title>
        <authorList>
            <person name="Jurado V."/>
            <person name="Gutierrez-Patricio S."/>
            <person name="Gonzalez-Pimentel J.L."/>
            <person name="Miller A.Z."/>
            <person name="Laiz L."/>
            <person name="Saiz-Jimenez C."/>
        </authorList>
    </citation>
    <scope>NUCLEOTIDE SEQUENCE [LARGE SCALE GENOMIC DNA]</scope>
    <source>
        <strain evidence="2 3">JCM 19203</strain>
    </source>
</reference>
<feature type="transmembrane region" description="Helical" evidence="1">
    <location>
        <begin position="21"/>
        <end position="42"/>
    </location>
</feature>
<evidence type="ECO:0008006" key="4">
    <source>
        <dbReference type="Google" id="ProtNLM"/>
    </source>
</evidence>
<proteinExistence type="predicted"/>
<protein>
    <recommendedName>
        <fullName evidence="4">G-protein coupled receptors family 1 profile domain-containing protein</fullName>
    </recommendedName>
</protein>
<evidence type="ECO:0000256" key="1">
    <source>
        <dbReference type="SAM" id="Phobius"/>
    </source>
</evidence>
<sequence>MRALIADSYNHILKRWSVFQGGLELVVYLIFIIPILGIMLYVNTVKLLKNIKAGRNTELQTGLGAALTGLVLFLFLILLIEINSYR</sequence>
<dbReference type="Proteomes" id="UP000267798">
    <property type="component" value="Unassembled WGS sequence"/>
</dbReference>